<keyword evidence="3" id="KW-1185">Reference proteome</keyword>
<dbReference type="GO" id="GO:0016491">
    <property type="term" value="F:oxidoreductase activity"/>
    <property type="evidence" value="ECO:0007669"/>
    <property type="project" value="InterPro"/>
</dbReference>
<proteinExistence type="predicted"/>
<feature type="domain" description="EthD" evidence="1">
    <location>
        <begin position="14"/>
        <end position="103"/>
    </location>
</feature>
<protein>
    <submittedName>
        <fullName evidence="2">EthD family reductase</fullName>
    </submittedName>
</protein>
<dbReference type="RefSeq" id="WP_160610138.1">
    <property type="nucleotide sequence ID" value="NZ_WTZA01000001.1"/>
</dbReference>
<reference evidence="2 3" key="1">
    <citation type="submission" date="2019-12" db="EMBL/GenBank/DDBJ databases">
        <title>Genomic-based taxomic classification of the family Erythrobacteraceae.</title>
        <authorList>
            <person name="Xu L."/>
        </authorList>
    </citation>
    <scope>NUCLEOTIDE SEQUENCE [LARGE SCALE GENOMIC DNA]</scope>
    <source>
        <strain evidence="2 3">100921-2</strain>
    </source>
</reference>
<name>A0A6I4TDY1_9SPHN</name>
<evidence type="ECO:0000259" key="1">
    <source>
        <dbReference type="Pfam" id="PF07110"/>
    </source>
</evidence>
<dbReference type="EMBL" id="WTZA01000001">
    <property type="protein sequence ID" value="MXO74375.1"/>
    <property type="molecule type" value="Genomic_DNA"/>
</dbReference>
<accession>A0A6I4TDY1</accession>
<organism evidence="2 3">
    <name type="scientific">Tsuneonella aeria</name>
    <dbReference type="NCBI Taxonomy" id="1837929"/>
    <lineage>
        <taxon>Bacteria</taxon>
        <taxon>Pseudomonadati</taxon>
        <taxon>Pseudomonadota</taxon>
        <taxon>Alphaproteobacteria</taxon>
        <taxon>Sphingomonadales</taxon>
        <taxon>Erythrobacteraceae</taxon>
        <taxon>Tsuneonella</taxon>
    </lineage>
</organism>
<dbReference type="Gene3D" id="3.30.70.100">
    <property type="match status" value="1"/>
</dbReference>
<evidence type="ECO:0000313" key="2">
    <source>
        <dbReference type="EMBL" id="MXO74375.1"/>
    </source>
</evidence>
<dbReference type="OrthoDB" id="2613214at2"/>
<sequence>MSGFKVIALLKRRADITRDAFIRYYENYHAPLILSQFPSITAYRRNFADFTAAFESDAAPFDFDVVTEIEFGDRAGYDAMLARHADPAVAAMIAADEDQFLDRAFTRMFVVETRANDLEENSL</sequence>
<dbReference type="Pfam" id="PF07110">
    <property type="entry name" value="EthD"/>
    <property type="match status" value="1"/>
</dbReference>
<dbReference type="Proteomes" id="UP000439522">
    <property type="component" value="Unassembled WGS sequence"/>
</dbReference>
<comment type="caution">
    <text evidence="2">The sequence shown here is derived from an EMBL/GenBank/DDBJ whole genome shotgun (WGS) entry which is preliminary data.</text>
</comment>
<gene>
    <name evidence="2" type="ORF">GRI40_03935</name>
</gene>
<dbReference type="AlphaFoldDB" id="A0A6I4TDY1"/>
<dbReference type="InterPro" id="IPR009799">
    <property type="entry name" value="EthD_dom"/>
</dbReference>
<dbReference type="InterPro" id="IPR011008">
    <property type="entry name" value="Dimeric_a/b-barrel"/>
</dbReference>
<dbReference type="SUPFAM" id="SSF54909">
    <property type="entry name" value="Dimeric alpha+beta barrel"/>
    <property type="match status" value="1"/>
</dbReference>
<evidence type="ECO:0000313" key="3">
    <source>
        <dbReference type="Proteomes" id="UP000439522"/>
    </source>
</evidence>